<reference evidence="1" key="1">
    <citation type="submission" date="2023-06" db="EMBL/GenBank/DDBJ databases">
        <title>Two Chryseobacterium gambrini strains from China.</title>
        <authorList>
            <person name="Zeng J."/>
            <person name="Wu Y."/>
        </authorList>
    </citation>
    <scope>NUCLEOTIDE SEQUENCE</scope>
    <source>
        <strain evidence="1">SQ219</strain>
    </source>
</reference>
<gene>
    <name evidence="1" type="ORF">QX233_04025</name>
</gene>
<sequence>MKKIILPITLSISALTYSQIGINNTNPQAIFHVDGGKDNPNTGTPSAIQQRNDFVVTSTGRVGIGITQPSTSSVLDINSVDKGVLMPRIALTSSTDITTITSPANGLMVYNTGTAGLSYAGYVYWNGSEWKSFDDKSVVNPTITSLTCSGASVFPSVFISGTAYSGTLTVPYTGGNGGRYNSTVPYTQNGLTFTLNPGNLNNGNGSITYSVSGTPNFSSPNTVSIPLTFLGQSCNATIGQNSSVSNLQYVRNVTTPIDSNTPTNSITTIGNLSVRYDSPNGNLQYRVNAMNQRTSIWYWKGGTGGAFFSYYAQNDITANSWTNFPANFNVFNRDSAQTTISLFESKQVYRITVVGNADMAASGVFPFLTSSITIFVELLSPQ</sequence>
<name>A0AAJ1R3G5_9FLAO</name>
<dbReference type="EMBL" id="JAUHGV010000003">
    <property type="protein sequence ID" value="MDN4011619.1"/>
    <property type="molecule type" value="Genomic_DNA"/>
</dbReference>
<dbReference type="RefSeq" id="WP_214589771.1">
    <property type="nucleotide sequence ID" value="NZ_JAUHGV010000003.1"/>
</dbReference>
<protein>
    <submittedName>
        <fullName evidence="1">Uncharacterized protein</fullName>
    </submittedName>
</protein>
<accession>A0AAJ1R3G5</accession>
<dbReference type="AlphaFoldDB" id="A0AAJ1R3G5"/>
<dbReference type="Proteomes" id="UP001225933">
    <property type="component" value="Unassembled WGS sequence"/>
</dbReference>
<organism evidence="1 2">
    <name type="scientific">Chryseobacterium gambrini</name>
    <dbReference type="NCBI Taxonomy" id="373672"/>
    <lineage>
        <taxon>Bacteria</taxon>
        <taxon>Pseudomonadati</taxon>
        <taxon>Bacteroidota</taxon>
        <taxon>Flavobacteriia</taxon>
        <taxon>Flavobacteriales</taxon>
        <taxon>Weeksellaceae</taxon>
        <taxon>Chryseobacterium group</taxon>
        <taxon>Chryseobacterium</taxon>
    </lineage>
</organism>
<evidence type="ECO:0000313" key="1">
    <source>
        <dbReference type="EMBL" id="MDN4011619.1"/>
    </source>
</evidence>
<comment type="caution">
    <text evidence="1">The sequence shown here is derived from an EMBL/GenBank/DDBJ whole genome shotgun (WGS) entry which is preliminary data.</text>
</comment>
<evidence type="ECO:0000313" key="2">
    <source>
        <dbReference type="Proteomes" id="UP001225933"/>
    </source>
</evidence>
<proteinExistence type="predicted"/>